<sequence>MYIQLVIPLDRCIDEECLSPEADGPLISMAMTRLATPLLRICMSLGCLVRCGLVRVKVASSYRTERLYRNRSLVVNVRQV</sequence>
<dbReference type="AlphaFoldDB" id="A0A179HRF0"/>
<reference evidence="1 2" key="1">
    <citation type="submission" date="2016-02" db="EMBL/GenBank/DDBJ databases">
        <title>Biosynthesis of antibiotic leucinostatins and their inhibition on Phytophthora in bio-control Purpureocillium lilacinum.</title>
        <authorList>
            <person name="Wang G."/>
            <person name="Liu Z."/>
            <person name="Lin R."/>
            <person name="Li E."/>
            <person name="Mao Z."/>
            <person name="Ling J."/>
            <person name="Yin W."/>
            <person name="Xie B."/>
        </authorList>
    </citation>
    <scope>NUCLEOTIDE SEQUENCE [LARGE SCALE GENOMIC DNA]</scope>
    <source>
        <strain evidence="1">PLFJ-1</strain>
    </source>
</reference>
<dbReference type="Proteomes" id="UP000078340">
    <property type="component" value="Unassembled WGS sequence"/>
</dbReference>
<protein>
    <submittedName>
        <fullName evidence="1">Uncharacterized protein</fullName>
    </submittedName>
</protein>
<accession>A0A179HRF0</accession>
<proteinExistence type="predicted"/>
<organism evidence="1 2">
    <name type="scientific">Purpureocillium lilacinum</name>
    <name type="common">Paecilomyces lilacinus</name>
    <dbReference type="NCBI Taxonomy" id="33203"/>
    <lineage>
        <taxon>Eukaryota</taxon>
        <taxon>Fungi</taxon>
        <taxon>Dikarya</taxon>
        <taxon>Ascomycota</taxon>
        <taxon>Pezizomycotina</taxon>
        <taxon>Sordariomycetes</taxon>
        <taxon>Hypocreomycetidae</taxon>
        <taxon>Hypocreales</taxon>
        <taxon>Ophiocordycipitaceae</taxon>
        <taxon>Purpureocillium</taxon>
    </lineage>
</organism>
<evidence type="ECO:0000313" key="2">
    <source>
        <dbReference type="Proteomes" id="UP000078340"/>
    </source>
</evidence>
<dbReference type="EMBL" id="LSBI01000003">
    <property type="protein sequence ID" value="OAQ92131.1"/>
    <property type="molecule type" value="Genomic_DNA"/>
</dbReference>
<comment type="caution">
    <text evidence="1">The sequence shown here is derived from an EMBL/GenBank/DDBJ whole genome shotgun (WGS) entry which is preliminary data.</text>
</comment>
<gene>
    <name evidence="1" type="ORF">VFPFJ_03871</name>
</gene>
<evidence type="ECO:0000313" key="1">
    <source>
        <dbReference type="EMBL" id="OAQ92131.1"/>
    </source>
</evidence>
<name>A0A179HRF0_PURLI</name>